<dbReference type="PANTHER" id="PTHR10666">
    <property type="entry name" value="UBIQUITIN"/>
    <property type="match status" value="1"/>
</dbReference>
<evidence type="ECO:0000256" key="1">
    <source>
        <dbReference type="ARBA" id="ARBA00022499"/>
    </source>
</evidence>
<dbReference type="SMART" id="SM00213">
    <property type="entry name" value="UBQ"/>
    <property type="match status" value="1"/>
</dbReference>
<protein>
    <recommendedName>
        <fullName evidence="7">Protein kinase domain-containing protein</fullName>
    </recommendedName>
</protein>
<evidence type="ECO:0008006" key="7">
    <source>
        <dbReference type="Google" id="ProtNLM"/>
    </source>
</evidence>
<dbReference type="InterPro" id="IPR029071">
    <property type="entry name" value="Ubiquitin-like_domsf"/>
</dbReference>
<evidence type="ECO:0000313" key="5">
    <source>
        <dbReference type="EMBL" id="KXZ53504.1"/>
    </source>
</evidence>
<name>A0A150GUN6_GONPE</name>
<dbReference type="Gene3D" id="1.10.510.10">
    <property type="entry name" value="Transferase(Phosphotransferase) domain 1"/>
    <property type="match status" value="1"/>
</dbReference>
<evidence type="ECO:0000259" key="3">
    <source>
        <dbReference type="PROSITE" id="PS50011"/>
    </source>
</evidence>
<dbReference type="GO" id="GO:0004672">
    <property type="term" value="F:protein kinase activity"/>
    <property type="evidence" value="ECO:0007669"/>
    <property type="project" value="InterPro"/>
</dbReference>
<evidence type="ECO:0000256" key="2">
    <source>
        <dbReference type="SAM" id="MobiDB-lite"/>
    </source>
</evidence>
<dbReference type="PROSITE" id="PS50053">
    <property type="entry name" value="UBIQUITIN_2"/>
    <property type="match status" value="1"/>
</dbReference>
<dbReference type="PRINTS" id="PR00348">
    <property type="entry name" value="UBIQUITIN"/>
</dbReference>
<dbReference type="OrthoDB" id="428577at2759"/>
<feature type="domain" description="Ubiquitin-like" evidence="4">
    <location>
        <begin position="404"/>
        <end position="479"/>
    </location>
</feature>
<dbReference type="InterPro" id="IPR019956">
    <property type="entry name" value="Ubiquitin_dom"/>
</dbReference>
<dbReference type="SUPFAM" id="SSF56112">
    <property type="entry name" value="Protein kinase-like (PK-like)"/>
    <property type="match status" value="1"/>
</dbReference>
<dbReference type="PROSITE" id="PS50011">
    <property type="entry name" value="PROTEIN_KINASE_DOM"/>
    <property type="match status" value="1"/>
</dbReference>
<reference evidence="6" key="1">
    <citation type="journal article" date="2016" name="Nat. Commun.">
        <title>The Gonium pectorale genome demonstrates co-option of cell cycle regulation during the evolution of multicellularity.</title>
        <authorList>
            <person name="Hanschen E.R."/>
            <person name="Marriage T.N."/>
            <person name="Ferris P.J."/>
            <person name="Hamaji T."/>
            <person name="Toyoda A."/>
            <person name="Fujiyama A."/>
            <person name="Neme R."/>
            <person name="Noguchi H."/>
            <person name="Minakuchi Y."/>
            <person name="Suzuki M."/>
            <person name="Kawai-Toyooka H."/>
            <person name="Smith D.R."/>
            <person name="Sparks H."/>
            <person name="Anderson J."/>
            <person name="Bakaric R."/>
            <person name="Luria V."/>
            <person name="Karger A."/>
            <person name="Kirschner M.W."/>
            <person name="Durand P.M."/>
            <person name="Michod R.E."/>
            <person name="Nozaki H."/>
            <person name="Olson B.J."/>
        </authorList>
    </citation>
    <scope>NUCLEOTIDE SEQUENCE [LARGE SCALE GENOMIC DNA]</scope>
    <source>
        <strain evidence="6">NIES-2863</strain>
    </source>
</reference>
<organism evidence="5 6">
    <name type="scientific">Gonium pectorale</name>
    <name type="common">Green alga</name>
    <dbReference type="NCBI Taxonomy" id="33097"/>
    <lineage>
        <taxon>Eukaryota</taxon>
        <taxon>Viridiplantae</taxon>
        <taxon>Chlorophyta</taxon>
        <taxon>core chlorophytes</taxon>
        <taxon>Chlorophyceae</taxon>
        <taxon>CS clade</taxon>
        <taxon>Chlamydomonadales</taxon>
        <taxon>Volvocaceae</taxon>
        <taxon>Gonium</taxon>
    </lineage>
</organism>
<keyword evidence="6" id="KW-1185">Reference proteome</keyword>
<dbReference type="SUPFAM" id="SSF54236">
    <property type="entry name" value="Ubiquitin-like"/>
    <property type="match status" value="1"/>
</dbReference>
<dbReference type="GO" id="GO:0005524">
    <property type="term" value="F:ATP binding"/>
    <property type="evidence" value="ECO:0007669"/>
    <property type="project" value="InterPro"/>
</dbReference>
<dbReference type="InterPro" id="IPR050158">
    <property type="entry name" value="Ubiquitin_ubiquitin-like"/>
</dbReference>
<dbReference type="GO" id="GO:0003729">
    <property type="term" value="F:mRNA binding"/>
    <property type="evidence" value="ECO:0007669"/>
    <property type="project" value="UniProtKB-ARBA"/>
</dbReference>
<accession>A0A150GUN6</accession>
<dbReference type="InterPro" id="IPR019954">
    <property type="entry name" value="Ubiquitin_CS"/>
</dbReference>
<dbReference type="Proteomes" id="UP000075714">
    <property type="component" value="Unassembled WGS sequence"/>
</dbReference>
<dbReference type="Pfam" id="PF00069">
    <property type="entry name" value="Pkinase"/>
    <property type="match status" value="1"/>
</dbReference>
<dbReference type="PROSITE" id="PS00299">
    <property type="entry name" value="UBIQUITIN_1"/>
    <property type="match status" value="1"/>
</dbReference>
<proteinExistence type="predicted"/>
<evidence type="ECO:0000259" key="4">
    <source>
        <dbReference type="PROSITE" id="PS50053"/>
    </source>
</evidence>
<comment type="caution">
    <text evidence="5">The sequence shown here is derived from an EMBL/GenBank/DDBJ whole genome shotgun (WGS) entry which is preliminary data.</text>
</comment>
<dbReference type="EMBL" id="LSYV01000008">
    <property type="protein sequence ID" value="KXZ53504.1"/>
    <property type="molecule type" value="Genomic_DNA"/>
</dbReference>
<dbReference type="InterPro" id="IPR011009">
    <property type="entry name" value="Kinase-like_dom_sf"/>
</dbReference>
<dbReference type="Pfam" id="PF00240">
    <property type="entry name" value="ubiquitin"/>
    <property type="match status" value="1"/>
</dbReference>
<dbReference type="AlphaFoldDB" id="A0A150GUN6"/>
<dbReference type="STRING" id="33097.A0A150GUN6"/>
<keyword evidence="1" id="KW-1017">Isopeptide bond</keyword>
<evidence type="ECO:0000313" key="6">
    <source>
        <dbReference type="Proteomes" id="UP000075714"/>
    </source>
</evidence>
<sequence>MTQVALKPLPLSGDDAADASLLREVELLVRACGSCRHVAALYGITRKDGRLALLTRRHPRSLAQELESGRTPPGRALRLAHELLQALADLHAHGVVAGRLKPDNVLLDEEGRAWLADAGLPRAAAAATVAADDFRYMPPEQFAAAGEGVYETPQSDMWALGATLLHALTGTPPWQGLGPAHVGLYGRSPALPPDLPPPLEALLQGCLDAVSRVRLTARAALRQVDRALDEALELGMTAATGLPALERETGGRRKQACTSKAATAALPVHIVTGLQVSKEVAEVRAQWEPARGSEGRWLLTAAALRAATAHLPLSERHRRVLLRDEAARLCDVSHDMRAGATRWMGAQEAALQRLTQRDPERPRDRRLFLADADGAARWAPWQPLLGAVGASGLLHLHPLPPPDKQIFVRTMTGKTITFLVSLDWTVHDIKHVIQDKEEIPIDLQRLIFAGDQLQDEWRLRDQRIEAESTLHLVLRLCGGKPVICVWPSEPTAVTVRLRLSRHWSFSSLVPRPDRCDGGRGGGKEAAVVAGRGTGVGGHDAEWAVIARPDGTLVHPGSGGREYAYLFWEALTGGGTAGGESGEGWSAAPGLERSGSDASCGSAVLVAGEDAEMEAATADRLGGAVHHAPPAAAAADAATTASWPLSRLGPTPPDLPLPDFDPARSFCIAGADVEAWLYDALKAFGMPVRERTDMLTYWMPHMEGSPYVLAAFADPYHYQAAAALVVEPPPDVLVRVFLLFERLAAPVAVRGCLAAEAARVGVLRREGARLAVLEWGGMEVVRARGERAAGPP</sequence>
<feature type="domain" description="Protein kinase" evidence="3">
    <location>
        <begin position="1"/>
        <end position="228"/>
    </location>
</feature>
<dbReference type="InterPro" id="IPR000626">
    <property type="entry name" value="Ubiquitin-like_dom"/>
</dbReference>
<gene>
    <name evidence="5" type="ORF">GPECTOR_7g954</name>
</gene>
<dbReference type="InterPro" id="IPR000719">
    <property type="entry name" value="Prot_kinase_dom"/>
</dbReference>
<dbReference type="Gene3D" id="3.10.20.90">
    <property type="entry name" value="Phosphatidylinositol 3-kinase Catalytic Subunit, Chain A, domain 1"/>
    <property type="match status" value="1"/>
</dbReference>
<feature type="region of interest" description="Disordered" evidence="2">
    <location>
        <begin position="577"/>
        <end position="596"/>
    </location>
</feature>